<dbReference type="InterPro" id="IPR000531">
    <property type="entry name" value="Beta-barrel_TonB"/>
</dbReference>
<keyword evidence="7 8" id="KW-0998">Cell outer membrane</keyword>
<dbReference type="Proteomes" id="UP001178354">
    <property type="component" value="Unassembled WGS sequence"/>
</dbReference>
<dbReference type="Pfam" id="PF00593">
    <property type="entry name" value="TonB_dep_Rec_b-barrel"/>
    <property type="match status" value="1"/>
</dbReference>
<reference evidence="12" key="1">
    <citation type="journal article" date="2010" name="Int. J. Syst. Evol. Microbiol.">
        <title>Porticoccus litoralis gen. nov., sp. nov., a gammaproteobacterium isolated from the Yellow Sea.</title>
        <authorList>
            <person name="Oh H.M."/>
            <person name="Kim H."/>
            <person name="Kim K.M."/>
            <person name="Min G.S."/>
            <person name="Cho J.C."/>
        </authorList>
    </citation>
    <scope>NUCLEOTIDE SEQUENCE</scope>
    <source>
        <strain evidence="12">DSM 25064</strain>
    </source>
</reference>
<evidence type="ECO:0000256" key="2">
    <source>
        <dbReference type="ARBA" id="ARBA00022448"/>
    </source>
</evidence>
<dbReference type="GO" id="GO:0044718">
    <property type="term" value="P:siderophore transmembrane transport"/>
    <property type="evidence" value="ECO:0007669"/>
    <property type="project" value="TreeGrafter"/>
</dbReference>
<organism evidence="12 13">
    <name type="scientific">Porticoccus litoralis</name>
    <dbReference type="NCBI Taxonomy" id="434086"/>
    <lineage>
        <taxon>Bacteria</taxon>
        <taxon>Pseudomonadati</taxon>
        <taxon>Pseudomonadota</taxon>
        <taxon>Gammaproteobacteria</taxon>
        <taxon>Cellvibrionales</taxon>
        <taxon>Porticoccaceae</taxon>
        <taxon>Porticoccus</taxon>
    </lineage>
</organism>
<name>A0AAW8B2M1_9GAMM</name>
<evidence type="ECO:0000313" key="12">
    <source>
        <dbReference type="EMBL" id="MDP1520133.1"/>
    </source>
</evidence>
<dbReference type="PANTHER" id="PTHR30069:SF27">
    <property type="entry name" value="BLL4766 PROTEIN"/>
    <property type="match status" value="1"/>
</dbReference>
<comment type="subcellular location">
    <subcellularLocation>
        <location evidence="1 8">Cell outer membrane</location>
        <topology evidence="1 8">Multi-pass membrane protein</topology>
    </subcellularLocation>
</comment>
<evidence type="ECO:0000256" key="1">
    <source>
        <dbReference type="ARBA" id="ARBA00004571"/>
    </source>
</evidence>
<sequence length="667" mass="75045">MPILAILMVPQSRADDSLTEDDLMGDIPVVLSVTRLPQSTTDTPMAITVLDRAMIEASGFIEIPDLLRLVPGFQVGLSWRDHHTAVTYHGQSDGLSRRMQVLIDGRVAVGSLFGLVDWDRLGITIDDIERIEVIRGPAGVAYGSNAFTGAINIVTREISLNPGWRFTAASGSRDTSLVTAQYAETGDRFDYRGSVSYYHTDGFKGVNDQSIARSARFQGRYQMDASTHLDFQLARSQGPWGRGGAGTLLDPVGHKNAEEQNGNFRFTHVSTPGNEWYVQFGFSTSEEADDFFIAPLSAILGVAPADVPLVLPGQLDQPVLGHTFDYQVYRKDFEFQQLISGDRYRLAWGGGYRRDQLNIREITGIKEWTDMETYRFQGNIEYRLTDDLLLNMGAIREDNDINEGETSWRVGLNYTLLPGHVLRSSVAQGWRQPFLLENSHNVALRLEDGTPLDTVQLAPNGLDAEQLTSYELGYIGRWFRGRLSAEVKFYREEYEHEVEYIWDPSYPELVSLANPGAILDVNGGGTVIEGFETGVQWHPDDQTHVWLSYAYADADHACDPMAFHNFFWENSATPKHTASLLVARDFGQGWQVSAGYYYLDEMAWILWGADTDSYERVDLRLAKHIRLNGSDLKLELIGQNLGGDYYEFNALNKFETRTFMRATLQFH</sequence>
<evidence type="ECO:0000256" key="4">
    <source>
        <dbReference type="ARBA" id="ARBA00022692"/>
    </source>
</evidence>
<reference evidence="12" key="2">
    <citation type="submission" date="2023-08" db="EMBL/GenBank/DDBJ databases">
        <authorList>
            <person name="Luo J."/>
        </authorList>
    </citation>
    <scope>NUCLEOTIDE SEQUENCE</scope>
    <source>
        <strain evidence="12">DSM 25064</strain>
    </source>
</reference>
<dbReference type="RefSeq" id="WP_305169652.1">
    <property type="nucleotide sequence ID" value="NZ_JAUUUU010000001.1"/>
</dbReference>
<keyword evidence="2 8" id="KW-0813">Transport</keyword>
<keyword evidence="4 8" id="KW-0812">Transmembrane</keyword>
<dbReference type="GO" id="GO:0015344">
    <property type="term" value="F:siderophore uptake transmembrane transporter activity"/>
    <property type="evidence" value="ECO:0007669"/>
    <property type="project" value="TreeGrafter"/>
</dbReference>
<dbReference type="PROSITE" id="PS52016">
    <property type="entry name" value="TONB_DEPENDENT_REC_3"/>
    <property type="match status" value="1"/>
</dbReference>
<evidence type="ECO:0000313" key="13">
    <source>
        <dbReference type="Proteomes" id="UP001178354"/>
    </source>
</evidence>
<evidence type="ECO:0000256" key="8">
    <source>
        <dbReference type="PROSITE-ProRule" id="PRU01360"/>
    </source>
</evidence>
<keyword evidence="13" id="KW-1185">Reference proteome</keyword>
<dbReference type="InterPro" id="IPR012910">
    <property type="entry name" value="Plug_dom"/>
</dbReference>
<dbReference type="EMBL" id="JAUUUU010000001">
    <property type="protein sequence ID" value="MDP1520133.1"/>
    <property type="molecule type" value="Genomic_DNA"/>
</dbReference>
<feature type="domain" description="TonB-dependent receptor plug" evidence="11">
    <location>
        <begin position="41"/>
        <end position="150"/>
    </location>
</feature>
<keyword evidence="5 9" id="KW-0798">TonB box</keyword>
<evidence type="ECO:0000256" key="9">
    <source>
        <dbReference type="RuleBase" id="RU003357"/>
    </source>
</evidence>
<dbReference type="AlphaFoldDB" id="A0AAW8B2M1"/>
<dbReference type="Gene3D" id="2.170.130.10">
    <property type="entry name" value="TonB-dependent receptor, plug domain"/>
    <property type="match status" value="1"/>
</dbReference>
<feature type="domain" description="TonB-dependent receptor-like beta-barrel" evidence="10">
    <location>
        <begin position="246"/>
        <end position="641"/>
    </location>
</feature>
<evidence type="ECO:0000256" key="7">
    <source>
        <dbReference type="ARBA" id="ARBA00023237"/>
    </source>
</evidence>
<keyword evidence="3 8" id="KW-1134">Transmembrane beta strand</keyword>
<evidence type="ECO:0000256" key="6">
    <source>
        <dbReference type="ARBA" id="ARBA00023136"/>
    </source>
</evidence>
<dbReference type="SUPFAM" id="SSF56935">
    <property type="entry name" value="Porins"/>
    <property type="match status" value="1"/>
</dbReference>
<protein>
    <submittedName>
        <fullName evidence="12">TonB-dependent receptor</fullName>
    </submittedName>
</protein>
<evidence type="ECO:0000259" key="11">
    <source>
        <dbReference type="Pfam" id="PF07715"/>
    </source>
</evidence>
<dbReference type="GO" id="GO:0009279">
    <property type="term" value="C:cell outer membrane"/>
    <property type="evidence" value="ECO:0007669"/>
    <property type="project" value="UniProtKB-SubCell"/>
</dbReference>
<dbReference type="InterPro" id="IPR037066">
    <property type="entry name" value="Plug_dom_sf"/>
</dbReference>
<accession>A0AAW8B2M1</accession>
<gene>
    <name evidence="12" type="ORF">Q8A57_04040</name>
</gene>
<evidence type="ECO:0000256" key="3">
    <source>
        <dbReference type="ARBA" id="ARBA00022452"/>
    </source>
</evidence>
<keyword evidence="6 8" id="KW-0472">Membrane</keyword>
<proteinExistence type="inferred from homology"/>
<evidence type="ECO:0000256" key="5">
    <source>
        <dbReference type="ARBA" id="ARBA00023077"/>
    </source>
</evidence>
<comment type="caution">
    <text evidence="12">The sequence shown here is derived from an EMBL/GenBank/DDBJ whole genome shotgun (WGS) entry which is preliminary data.</text>
</comment>
<dbReference type="PANTHER" id="PTHR30069">
    <property type="entry name" value="TONB-DEPENDENT OUTER MEMBRANE RECEPTOR"/>
    <property type="match status" value="1"/>
</dbReference>
<evidence type="ECO:0000259" key="10">
    <source>
        <dbReference type="Pfam" id="PF00593"/>
    </source>
</evidence>
<dbReference type="Gene3D" id="2.40.170.20">
    <property type="entry name" value="TonB-dependent receptor, beta-barrel domain"/>
    <property type="match status" value="1"/>
</dbReference>
<dbReference type="InterPro" id="IPR039426">
    <property type="entry name" value="TonB-dep_rcpt-like"/>
</dbReference>
<dbReference type="InterPro" id="IPR036942">
    <property type="entry name" value="Beta-barrel_TonB_sf"/>
</dbReference>
<dbReference type="Pfam" id="PF07715">
    <property type="entry name" value="Plug"/>
    <property type="match status" value="1"/>
</dbReference>
<keyword evidence="12" id="KW-0675">Receptor</keyword>
<comment type="similarity">
    <text evidence="8 9">Belongs to the TonB-dependent receptor family.</text>
</comment>